<keyword evidence="1" id="KW-1133">Transmembrane helix</keyword>
<accession>A0ABP1S8P5</accession>
<dbReference type="EMBL" id="CAXLJM020000164">
    <property type="protein sequence ID" value="CAL8146400.1"/>
    <property type="molecule type" value="Genomic_DNA"/>
</dbReference>
<proteinExistence type="predicted"/>
<comment type="caution">
    <text evidence="2">The sequence shown here is derived from an EMBL/GenBank/DDBJ whole genome shotgun (WGS) entry which is preliminary data.</text>
</comment>
<feature type="transmembrane region" description="Helical" evidence="1">
    <location>
        <begin position="24"/>
        <end position="51"/>
    </location>
</feature>
<sequence>MCERIFVTVFQSGSKTMTDELAPVIFIVFTCLGVVVLLFCWVATCVSLLFGPTYHQRREARLGSISYLGSGSLIKIRKSSSFSSGIIDPLANGRPRSLQLSHSVPNIVEMPPTPPHTTPLVEASVSTKGPPEYEPPPTYIQCVRSVRFANVLLILYCSGTNVQFFEEENFKGKIYEANSSTDCKNLPTSYQPIRGSLKTSGCMAIFMNKDCLDWGYKILSEISRLSDLTHNYRGFERRGYTINSFRECSDLERETRVHLDYYEKDYLRGKMIQYRNMCGCENLPSLESTWSSAKSYGNCFKAYKTKDCVAEPYYITGTEIRHFGISWVSVEPCHYPISCRRFQSRIFNIEPITNLLKMAGSTLKIPVANKQTFINNGQTIEEYDYEATKEITETAQLELPKEFSHLHLIDLDSSLTLNFDTNVPFIMNASAVFKVGLLKVLQARQTNVTEGLKFGIESRNLFKVKEKLRFTSCSKYEIEPYVEIVKNAEIPLRIQFKLTPETNFSGEISEIDMENFQNLGYFNLKYYNTTINNTLTAESKGKLILTYAIITGIDTASKTLPGCRNQFPKFLAKIIKIYPINDLSNFPSHTTKFAISNQQTFINNGSATQEDNYDVVNEFFEVAEFHFPSEFAQLNSIEFKNISLNDYEKSIPFLERAWTELIDIAYHNHLSLNTTVKHKKEFRIQKKLVVPPCTTYEVNSFVTMSENVEILYRVEMKITAQLGFRGMKSGEFSKYFETFEVLNGIDENDLSVSVVTTAKVKLTYVVDTEYNAISTPLLDCIESQVAAIANCTFTCSA</sequence>
<evidence type="ECO:0000256" key="1">
    <source>
        <dbReference type="SAM" id="Phobius"/>
    </source>
</evidence>
<evidence type="ECO:0000313" key="3">
    <source>
        <dbReference type="Proteomes" id="UP001642540"/>
    </source>
</evidence>
<keyword evidence="3" id="KW-1185">Reference proteome</keyword>
<name>A0ABP1S8P5_9HEXA</name>
<protein>
    <submittedName>
        <fullName evidence="2">Uncharacterized protein</fullName>
    </submittedName>
</protein>
<evidence type="ECO:0000313" key="2">
    <source>
        <dbReference type="EMBL" id="CAL8146400.1"/>
    </source>
</evidence>
<reference evidence="2 3" key="1">
    <citation type="submission" date="2024-08" db="EMBL/GenBank/DDBJ databases">
        <authorList>
            <person name="Cucini C."/>
            <person name="Frati F."/>
        </authorList>
    </citation>
    <scope>NUCLEOTIDE SEQUENCE [LARGE SCALE GENOMIC DNA]</scope>
</reference>
<dbReference type="Proteomes" id="UP001642540">
    <property type="component" value="Unassembled WGS sequence"/>
</dbReference>
<keyword evidence="1" id="KW-0812">Transmembrane</keyword>
<gene>
    <name evidence="2" type="ORF">ODALV1_LOCUS30804</name>
</gene>
<organism evidence="2 3">
    <name type="scientific">Orchesella dallaii</name>
    <dbReference type="NCBI Taxonomy" id="48710"/>
    <lineage>
        <taxon>Eukaryota</taxon>
        <taxon>Metazoa</taxon>
        <taxon>Ecdysozoa</taxon>
        <taxon>Arthropoda</taxon>
        <taxon>Hexapoda</taxon>
        <taxon>Collembola</taxon>
        <taxon>Entomobryomorpha</taxon>
        <taxon>Entomobryoidea</taxon>
        <taxon>Orchesellidae</taxon>
        <taxon>Orchesellinae</taxon>
        <taxon>Orchesella</taxon>
    </lineage>
</organism>
<keyword evidence="1" id="KW-0472">Membrane</keyword>